<gene>
    <name evidence="1" type="ORF">APLA_LOCUS14587</name>
</gene>
<dbReference type="Proteomes" id="UP000494256">
    <property type="component" value="Unassembled WGS sequence"/>
</dbReference>
<dbReference type="OrthoDB" id="202672at2759"/>
<comment type="caution">
    <text evidence="1">The sequence shown here is derived from an EMBL/GenBank/DDBJ whole genome shotgun (WGS) entry which is preliminary data.</text>
</comment>
<evidence type="ECO:0000313" key="1">
    <source>
        <dbReference type="EMBL" id="CAB3254135.1"/>
    </source>
</evidence>
<organism evidence="1 2">
    <name type="scientific">Arctia plantaginis</name>
    <name type="common">Wood tiger moth</name>
    <name type="synonym">Phalaena plantaginis</name>
    <dbReference type="NCBI Taxonomy" id="874455"/>
    <lineage>
        <taxon>Eukaryota</taxon>
        <taxon>Metazoa</taxon>
        <taxon>Ecdysozoa</taxon>
        <taxon>Arthropoda</taxon>
        <taxon>Hexapoda</taxon>
        <taxon>Insecta</taxon>
        <taxon>Pterygota</taxon>
        <taxon>Neoptera</taxon>
        <taxon>Endopterygota</taxon>
        <taxon>Lepidoptera</taxon>
        <taxon>Glossata</taxon>
        <taxon>Ditrysia</taxon>
        <taxon>Noctuoidea</taxon>
        <taxon>Erebidae</taxon>
        <taxon>Arctiinae</taxon>
        <taxon>Arctia</taxon>
    </lineage>
</organism>
<reference evidence="1 2" key="1">
    <citation type="submission" date="2020-04" db="EMBL/GenBank/DDBJ databases">
        <authorList>
            <person name="Wallbank WR R."/>
            <person name="Pardo Diaz C."/>
            <person name="Kozak K."/>
            <person name="Martin S."/>
            <person name="Jiggins C."/>
            <person name="Moest M."/>
            <person name="Warren A I."/>
            <person name="Byers J.R.P. K."/>
            <person name="Montejo-Kovacevich G."/>
            <person name="Yen C E."/>
        </authorList>
    </citation>
    <scope>NUCLEOTIDE SEQUENCE [LARGE SCALE GENOMIC DNA]</scope>
</reference>
<name>A0A8S1B7N6_ARCPL</name>
<sequence>MVFSLKNVSYQERLLELNLPTLEQRRMRGDLIETYKILNHHYNVRDIESMFTMNPNTQLRGHSMKLSKHLCTSNPRKYFLPNRVVHMWNSLPETVIGAKSINIFKNRLDKHLNAQV</sequence>
<accession>A0A8S1B7N6</accession>
<dbReference type="AlphaFoldDB" id="A0A8S1B7N6"/>
<protein>
    <submittedName>
        <fullName evidence="1">Uncharacterized protein</fullName>
    </submittedName>
</protein>
<dbReference type="EMBL" id="CADEBD010000400">
    <property type="protein sequence ID" value="CAB3254135.1"/>
    <property type="molecule type" value="Genomic_DNA"/>
</dbReference>
<proteinExistence type="predicted"/>
<evidence type="ECO:0000313" key="2">
    <source>
        <dbReference type="Proteomes" id="UP000494256"/>
    </source>
</evidence>